<dbReference type="SUPFAM" id="SSF47413">
    <property type="entry name" value="lambda repressor-like DNA-binding domains"/>
    <property type="match status" value="1"/>
</dbReference>
<dbReference type="PROSITE" id="PS50943">
    <property type="entry name" value="HTH_CROC1"/>
    <property type="match status" value="1"/>
</dbReference>
<dbReference type="EMBL" id="JAERRJ010000006">
    <property type="protein sequence ID" value="MBL1075880.1"/>
    <property type="molecule type" value="Genomic_DNA"/>
</dbReference>
<feature type="domain" description="HTH cro/C1-type" evidence="1">
    <location>
        <begin position="16"/>
        <end position="72"/>
    </location>
</feature>
<dbReference type="Proteomes" id="UP000602198">
    <property type="component" value="Unassembled WGS sequence"/>
</dbReference>
<dbReference type="Pfam" id="PF19054">
    <property type="entry name" value="DUF5753"/>
    <property type="match status" value="1"/>
</dbReference>
<dbReference type="Pfam" id="PF13560">
    <property type="entry name" value="HTH_31"/>
    <property type="match status" value="1"/>
</dbReference>
<organism evidence="2 3">
    <name type="scientific">Nocardia acididurans</name>
    <dbReference type="NCBI Taxonomy" id="2802282"/>
    <lineage>
        <taxon>Bacteria</taxon>
        <taxon>Bacillati</taxon>
        <taxon>Actinomycetota</taxon>
        <taxon>Actinomycetes</taxon>
        <taxon>Mycobacteriales</taxon>
        <taxon>Nocardiaceae</taxon>
        <taxon>Nocardia</taxon>
    </lineage>
</organism>
<dbReference type="Gene3D" id="1.10.260.40">
    <property type="entry name" value="lambda repressor-like DNA-binding domains"/>
    <property type="match status" value="1"/>
</dbReference>
<keyword evidence="3" id="KW-1185">Reference proteome</keyword>
<dbReference type="CDD" id="cd00093">
    <property type="entry name" value="HTH_XRE"/>
    <property type="match status" value="1"/>
</dbReference>
<proteinExistence type="predicted"/>
<sequence length="286" mass="32303">MGDSVQRQREALGERLRALRQSAGLSGSELARRAGWHQTRVPKIEYGKTKPSVVDIQLWCKLTGAEGEIPDLVASLRNIDAAYREWRRTLSGGTKQKQQEILRLMQQAKVMRVYQPSLIPGLLQTAEYASVILRRSIKFHGIPDDLEEGVAKRLERQQVLYRGDHRFHLLMGEQALYNDVGGDSVMRGQLDRLLAAMGLPRITFGIVPMGTELPMQLTNFVMFDERRVTVEGITAELTITQPREIKLYHRTFDVLAGQSVTGEVARELILEAASRRNNLCKRKSGP</sequence>
<protein>
    <submittedName>
        <fullName evidence="2">Helix-turn-helix transcriptional regulator</fullName>
    </submittedName>
</protein>
<dbReference type="InterPro" id="IPR010982">
    <property type="entry name" value="Lambda_DNA-bd_dom_sf"/>
</dbReference>
<comment type="caution">
    <text evidence="2">The sequence shown here is derived from an EMBL/GenBank/DDBJ whole genome shotgun (WGS) entry which is preliminary data.</text>
</comment>
<reference evidence="2 3" key="1">
    <citation type="submission" date="2021-01" db="EMBL/GenBank/DDBJ databases">
        <title>WGS of actinomycetes isolated from Thailand.</title>
        <authorList>
            <person name="Thawai C."/>
        </authorList>
    </citation>
    <scope>NUCLEOTIDE SEQUENCE [LARGE SCALE GENOMIC DNA]</scope>
    <source>
        <strain evidence="2 3">LPG 2</strain>
    </source>
</reference>
<dbReference type="InterPro" id="IPR001387">
    <property type="entry name" value="Cro/C1-type_HTH"/>
</dbReference>
<accession>A0ABS1M6V1</accession>
<dbReference type="InterPro" id="IPR043917">
    <property type="entry name" value="DUF5753"/>
</dbReference>
<name>A0ABS1M6V1_9NOCA</name>
<dbReference type="SMART" id="SM00530">
    <property type="entry name" value="HTH_XRE"/>
    <property type="match status" value="1"/>
</dbReference>
<evidence type="ECO:0000313" key="3">
    <source>
        <dbReference type="Proteomes" id="UP000602198"/>
    </source>
</evidence>
<dbReference type="RefSeq" id="WP_201948467.1">
    <property type="nucleotide sequence ID" value="NZ_JAERRJ010000006.1"/>
</dbReference>
<evidence type="ECO:0000313" key="2">
    <source>
        <dbReference type="EMBL" id="MBL1075880.1"/>
    </source>
</evidence>
<evidence type="ECO:0000259" key="1">
    <source>
        <dbReference type="PROSITE" id="PS50943"/>
    </source>
</evidence>
<gene>
    <name evidence="2" type="ORF">JK358_15900</name>
</gene>